<evidence type="ECO:0000256" key="6">
    <source>
        <dbReference type="ARBA" id="ARBA00023180"/>
    </source>
</evidence>
<dbReference type="CDD" id="cd00069">
    <property type="entry name" value="GHB_like"/>
    <property type="match status" value="1"/>
</dbReference>
<keyword evidence="6" id="KW-0325">Glycoprotein</keyword>
<evidence type="ECO:0000256" key="7">
    <source>
        <dbReference type="PROSITE-ProRule" id="PRU00039"/>
    </source>
</evidence>
<dbReference type="InterPro" id="IPR006208">
    <property type="entry name" value="Glyco_hormone_CN"/>
</dbReference>
<evidence type="ECO:0000313" key="10">
    <source>
        <dbReference type="Proteomes" id="UP000189705"/>
    </source>
</evidence>
<comment type="similarity">
    <text evidence="2">Belongs to the glycoprotein hormones subunit beta family.</text>
</comment>
<dbReference type="SMART" id="SM00068">
    <property type="entry name" value="GHB"/>
    <property type="match status" value="1"/>
</dbReference>
<keyword evidence="3" id="KW-0964">Secreted</keyword>
<dbReference type="PANTHER" id="PTHR11515">
    <property type="entry name" value="GLYCOPROTEIN HORMONE BETA CHAIN"/>
    <property type="match status" value="1"/>
</dbReference>
<proteinExistence type="inferred from homology"/>
<feature type="domain" description="CTCK" evidence="9">
    <location>
        <begin position="31"/>
        <end position="123"/>
    </location>
</feature>
<dbReference type="Proteomes" id="UP000189705">
    <property type="component" value="Unplaced"/>
</dbReference>
<dbReference type="Gene3D" id="2.10.90.10">
    <property type="entry name" value="Cystine-knot cytokines"/>
    <property type="match status" value="1"/>
</dbReference>
<dbReference type="InterPro" id="IPR001545">
    <property type="entry name" value="Gonadotropin_bsu"/>
</dbReference>
<feature type="disulfide bond" evidence="7">
    <location>
        <begin position="60"/>
        <end position="112"/>
    </location>
</feature>
<dbReference type="InterPro" id="IPR018245">
    <property type="entry name" value="Gonadotropin_bsu_CS"/>
</dbReference>
<keyword evidence="10" id="KW-1185">Reference proteome</keyword>
<evidence type="ECO:0000313" key="11">
    <source>
        <dbReference type="RefSeq" id="XP_006014978.1"/>
    </source>
</evidence>
<evidence type="ECO:0000256" key="2">
    <source>
        <dbReference type="ARBA" id="ARBA00006552"/>
    </source>
</evidence>
<dbReference type="eggNOG" id="ENOG502S49V">
    <property type="taxonomic scope" value="Eukaryota"/>
</dbReference>
<evidence type="ECO:0000259" key="9">
    <source>
        <dbReference type="PROSITE" id="PS01225"/>
    </source>
</evidence>
<evidence type="ECO:0000256" key="1">
    <source>
        <dbReference type="ARBA" id="ARBA00004613"/>
    </source>
</evidence>
<dbReference type="FunFam" id="2.10.90.10:FF:000007">
    <property type="entry name" value="Luteinizing hormone beta subunit"/>
    <property type="match status" value="1"/>
</dbReference>
<dbReference type="InterPro" id="IPR006207">
    <property type="entry name" value="Cys_knot_C"/>
</dbReference>
<dbReference type="PROSITE" id="PS00261">
    <property type="entry name" value="GLYCO_HORMONE_BETA_1"/>
    <property type="match status" value="1"/>
</dbReference>
<dbReference type="SUPFAM" id="SSF57501">
    <property type="entry name" value="Cystine-knot cytokines"/>
    <property type="match status" value="1"/>
</dbReference>
<organism evidence="10 11">
    <name type="scientific">Alligator sinensis</name>
    <name type="common">Chinese alligator</name>
    <dbReference type="NCBI Taxonomy" id="38654"/>
    <lineage>
        <taxon>Eukaryota</taxon>
        <taxon>Metazoa</taxon>
        <taxon>Chordata</taxon>
        <taxon>Craniata</taxon>
        <taxon>Vertebrata</taxon>
        <taxon>Euteleostomi</taxon>
        <taxon>Archelosauria</taxon>
        <taxon>Archosauria</taxon>
        <taxon>Crocodylia</taxon>
        <taxon>Alligatoridae</taxon>
        <taxon>Alligatorinae</taxon>
        <taxon>Alligator</taxon>
    </lineage>
</organism>
<feature type="disulfide bond" evidence="7">
    <location>
        <begin position="56"/>
        <end position="110"/>
    </location>
</feature>
<feature type="disulfide bond" evidence="7">
    <location>
        <begin position="45"/>
        <end position="94"/>
    </location>
</feature>
<feature type="chain" id="PRO_5010535176" evidence="8">
    <location>
        <begin position="28"/>
        <end position="139"/>
    </location>
</feature>
<dbReference type="Pfam" id="PF00007">
    <property type="entry name" value="Cys_knot"/>
    <property type="match status" value="1"/>
</dbReference>
<dbReference type="RefSeq" id="XP_006014978.1">
    <property type="nucleotide sequence ID" value="XM_006014916.2"/>
</dbReference>
<dbReference type="GO" id="GO:0005179">
    <property type="term" value="F:hormone activity"/>
    <property type="evidence" value="ECO:0007669"/>
    <property type="project" value="UniProtKB-KW"/>
</dbReference>
<protein>
    <submittedName>
        <fullName evidence="11">Lutropin subunit beta-like</fullName>
    </submittedName>
</protein>
<evidence type="ECO:0000256" key="4">
    <source>
        <dbReference type="ARBA" id="ARBA00022702"/>
    </source>
</evidence>
<dbReference type="PROSITE" id="PS01225">
    <property type="entry name" value="CTCK_2"/>
    <property type="match status" value="1"/>
</dbReference>
<dbReference type="KEGG" id="asn:102371171"/>
<dbReference type="PANTHER" id="PTHR11515:SF11">
    <property type="entry name" value="LUTROPIN SUBUNIT BETA"/>
    <property type="match status" value="1"/>
</dbReference>
<dbReference type="InterPro" id="IPR029034">
    <property type="entry name" value="Cystine-knot_cytokine"/>
</dbReference>
<dbReference type="AlphaFoldDB" id="A0A1U7RL76"/>
<evidence type="ECO:0000256" key="5">
    <source>
        <dbReference type="ARBA" id="ARBA00023157"/>
    </source>
</evidence>
<comment type="caution">
    <text evidence="7">Lacks conserved residue(s) required for the propagation of feature annotation.</text>
</comment>
<keyword evidence="8" id="KW-0732">Signal</keyword>
<dbReference type="GO" id="GO:0005615">
    <property type="term" value="C:extracellular space"/>
    <property type="evidence" value="ECO:0007669"/>
    <property type="project" value="TreeGrafter"/>
</dbReference>
<dbReference type="GeneID" id="102371171"/>
<accession>A0A1U7RL76</accession>
<evidence type="ECO:0000256" key="3">
    <source>
        <dbReference type="ARBA" id="ARBA00022525"/>
    </source>
</evidence>
<feature type="signal peptide" evidence="8">
    <location>
        <begin position="1"/>
        <end position="27"/>
    </location>
</feature>
<gene>
    <name evidence="11" type="primary">LOC102371171</name>
</gene>
<dbReference type="OrthoDB" id="8453657at2759"/>
<name>A0A1U7RL76_ALLSI</name>
<comment type="subcellular location">
    <subcellularLocation>
        <location evidence="1">Secreted</location>
    </subcellularLocation>
</comment>
<dbReference type="InParanoid" id="A0A1U7RL76"/>
<sequence>MRPLQQRVLQLVLLLLVGAAAPGATRGHRLCHPVNATVAAEKEACPLCITFTTAICSGYCQTKEPVYKSALSPVAQHVCTYREVRYESLVLPACPPGIDPTFTYPMALSCHCSLCPMDSSDCTVQSIGPDFCSAHGGYA</sequence>
<dbReference type="GO" id="GO:0007186">
    <property type="term" value="P:G protein-coupled receptor signaling pathway"/>
    <property type="evidence" value="ECO:0007669"/>
    <property type="project" value="TreeGrafter"/>
</dbReference>
<dbReference type="STRING" id="38654.A0A1U7RL76"/>
<reference evidence="11" key="1">
    <citation type="submission" date="2025-08" db="UniProtKB">
        <authorList>
            <consortium name="RefSeq"/>
        </authorList>
    </citation>
    <scope>IDENTIFICATION</scope>
</reference>
<keyword evidence="5 7" id="KW-1015">Disulfide bond</keyword>
<dbReference type="GO" id="GO:0005737">
    <property type="term" value="C:cytoplasm"/>
    <property type="evidence" value="ECO:0007669"/>
    <property type="project" value="TreeGrafter"/>
</dbReference>
<evidence type="ECO:0000256" key="8">
    <source>
        <dbReference type="SAM" id="SignalP"/>
    </source>
</evidence>
<keyword evidence="4" id="KW-0372">Hormone</keyword>